<reference evidence="3" key="1">
    <citation type="submission" date="2018-05" db="EMBL/GenBank/DDBJ databases">
        <title>Draft genome of Mucuna pruriens seed.</title>
        <authorList>
            <person name="Nnadi N.E."/>
            <person name="Vos R."/>
            <person name="Hasami M.H."/>
            <person name="Devisetty U.K."/>
            <person name="Aguiy J.C."/>
        </authorList>
    </citation>
    <scope>NUCLEOTIDE SEQUENCE [LARGE SCALE GENOMIC DNA]</scope>
    <source>
        <strain evidence="3">JCA_2017</strain>
    </source>
</reference>
<dbReference type="Proteomes" id="UP000257109">
    <property type="component" value="Unassembled WGS sequence"/>
</dbReference>
<dbReference type="SUPFAM" id="SSF51735">
    <property type="entry name" value="NAD(P)-binding Rossmann-fold domains"/>
    <property type="match status" value="2"/>
</dbReference>
<dbReference type="SUPFAM" id="SSF50129">
    <property type="entry name" value="GroES-like"/>
    <property type="match status" value="1"/>
</dbReference>
<dbReference type="PANTHER" id="PTHR48106:SF13">
    <property type="entry name" value="QUINONE OXIDOREDUCTASE-RELATED"/>
    <property type="match status" value="1"/>
</dbReference>
<comment type="caution">
    <text evidence="3">The sequence shown here is derived from an EMBL/GenBank/DDBJ whole genome shotgun (WGS) entry which is preliminary data.</text>
</comment>
<dbReference type="STRING" id="157652.A0A371I8N1"/>
<accession>A0A371I8N1</accession>
<keyword evidence="1" id="KW-0521">NADP</keyword>
<evidence type="ECO:0000313" key="3">
    <source>
        <dbReference type="EMBL" id="RDY11389.1"/>
    </source>
</evidence>
<dbReference type="EMBL" id="QJKJ01000646">
    <property type="protein sequence ID" value="RDY11389.1"/>
    <property type="molecule type" value="Genomic_DNA"/>
</dbReference>
<keyword evidence="2" id="KW-0560">Oxidoreductase</keyword>
<evidence type="ECO:0000256" key="2">
    <source>
        <dbReference type="ARBA" id="ARBA00023002"/>
    </source>
</evidence>
<evidence type="ECO:0000256" key="1">
    <source>
        <dbReference type="ARBA" id="ARBA00022857"/>
    </source>
</evidence>
<proteinExistence type="predicted"/>
<dbReference type="GO" id="GO:0070402">
    <property type="term" value="F:NADPH binding"/>
    <property type="evidence" value="ECO:0007669"/>
    <property type="project" value="TreeGrafter"/>
</dbReference>
<dbReference type="Gene3D" id="3.90.180.10">
    <property type="entry name" value="Medium-chain alcohol dehydrogenases, catalytic domain"/>
    <property type="match status" value="1"/>
</dbReference>
<gene>
    <name evidence="3" type="primary">qor</name>
    <name evidence="3" type="ORF">CR513_03963</name>
</gene>
<organism evidence="3 4">
    <name type="scientific">Mucuna pruriens</name>
    <name type="common">Velvet bean</name>
    <name type="synonym">Dolichos pruriens</name>
    <dbReference type="NCBI Taxonomy" id="157652"/>
    <lineage>
        <taxon>Eukaryota</taxon>
        <taxon>Viridiplantae</taxon>
        <taxon>Streptophyta</taxon>
        <taxon>Embryophyta</taxon>
        <taxon>Tracheophyta</taxon>
        <taxon>Spermatophyta</taxon>
        <taxon>Magnoliopsida</taxon>
        <taxon>eudicotyledons</taxon>
        <taxon>Gunneridae</taxon>
        <taxon>Pentapetalae</taxon>
        <taxon>rosids</taxon>
        <taxon>fabids</taxon>
        <taxon>Fabales</taxon>
        <taxon>Fabaceae</taxon>
        <taxon>Papilionoideae</taxon>
        <taxon>50 kb inversion clade</taxon>
        <taxon>NPAAA clade</taxon>
        <taxon>indigoferoid/millettioid clade</taxon>
        <taxon>Phaseoleae</taxon>
        <taxon>Mucuna</taxon>
    </lineage>
</organism>
<name>A0A371I8N1_MUCPR</name>
<dbReference type="OrthoDB" id="3509362at2759"/>
<dbReference type="GO" id="GO:0035925">
    <property type="term" value="F:mRNA 3'-UTR AU-rich region binding"/>
    <property type="evidence" value="ECO:0007669"/>
    <property type="project" value="TreeGrafter"/>
</dbReference>
<dbReference type="AlphaFoldDB" id="A0A371I8N1"/>
<dbReference type="GO" id="GO:0003960">
    <property type="term" value="F:quinone reductase (NADPH) activity"/>
    <property type="evidence" value="ECO:0007669"/>
    <property type="project" value="TreeGrafter"/>
</dbReference>
<sequence length="234" mass="24472">MLFLMCVIHNKPLYLNGMEAVGVVTAVGAGVHGRQVGDLVAYEGPPMGSYVEELILPTNKVAPVPLSIDPAIAASIILKGTPFASALFPETRVHTALQVRAGYTILVNAASSGVGSLLCPLANSLGVTVIGSVSNKEKESLECLRRSGCMVSYGQPSGFPCPLSLSSMGVLKAQVNHTYPLFAAAKAHHDLDTSSGVGSLLCLWANSLGVTVIGTVSNKEKVVQAKEDGYHHLY</sequence>
<protein>
    <submittedName>
        <fullName evidence="3">Qor</fullName>
    </submittedName>
</protein>
<dbReference type="Gene3D" id="3.40.50.720">
    <property type="entry name" value="NAD(P)-binding Rossmann-like Domain"/>
    <property type="match status" value="2"/>
</dbReference>
<dbReference type="InterPro" id="IPR036291">
    <property type="entry name" value="NAD(P)-bd_dom_sf"/>
</dbReference>
<keyword evidence="4" id="KW-1185">Reference proteome</keyword>
<evidence type="ECO:0000313" key="4">
    <source>
        <dbReference type="Proteomes" id="UP000257109"/>
    </source>
</evidence>
<dbReference type="PANTHER" id="PTHR48106">
    <property type="entry name" value="QUINONE OXIDOREDUCTASE PIG3-RELATED"/>
    <property type="match status" value="1"/>
</dbReference>
<dbReference type="GO" id="GO:0005829">
    <property type="term" value="C:cytosol"/>
    <property type="evidence" value="ECO:0007669"/>
    <property type="project" value="TreeGrafter"/>
</dbReference>
<dbReference type="InterPro" id="IPR011032">
    <property type="entry name" value="GroES-like_sf"/>
</dbReference>